<dbReference type="EMBL" id="PHEX01000029">
    <property type="protein sequence ID" value="PKQ28162.1"/>
    <property type="molecule type" value="Genomic_DNA"/>
</dbReference>
<dbReference type="InterPro" id="IPR024479">
    <property type="entry name" value="DUF3866"/>
</dbReference>
<dbReference type="AlphaFoldDB" id="A0A2N3G6B6"/>
<gene>
    <name evidence="1" type="ORF">CVT63_04140</name>
</gene>
<sequence>MSEVDLEFEDGATGPAVALEEMVGAIAEGNHVIANITAVELGLGSGGYHFVLWNLSRNSLDTGGEGHIMKLRYTPLQFNVKAAEEVLGDLDEDEDLSGVLGGMPVIAGSLHSQLLPVALAFRAAWPQGKLVYVMTDGGALPAVFSNTARFLRENGYLESVITCGNAFGGDLEAVGIHGALVVARCLARADAVVALMGPGIVGTGSNLGFSGMEQGIIINAAESLGGAPVAIARITFADARDRHRGLSHHTVSALKYGARAAATIALPLMQGARGDLAREQLAQAELGSAHEVREIDATGIGKLMEECELKGTVMGRGFDREPEFFMAAAAAGIIAARIGGGNGGV</sequence>
<dbReference type="Pfam" id="PF12982">
    <property type="entry name" value="DUF3866"/>
    <property type="match status" value="1"/>
</dbReference>
<accession>A0A2N3G6B6</accession>
<evidence type="ECO:0000313" key="1">
    <source>
        <dbReference type="EMBL" id="PKQ28162.1"/>
    </source>
</evidence>
<protein>
    <submittedName>
        <fullName evidence="1">DUF3866 domain-containing protein</fullName>
    </submittedName>
</protein>
<name>A0A2N3G6B6_9ACTN</name>
<evidence type="ECO:0000313" key="2">
    <source>
        <dbReference type="Proteomes" id="UP000233654"/>
    </source>
</evidence>
<reference evidence="1 2" key="1">
    <citation type="journal article" date="2017" name="ISME J.">
        <title>Potential for microbial H2 and metal transformations associated with novel bacteria and archaea in deep terrestrial subsurface sediments.</title>
        <authorList>
            <person name="Hernsdorf A.W."/>
            <person name="Amano Y."/>
            <person name="Miyakawa K."/>
            <person name="Ise K."/>
            <person name="Suzuki Y."/>
            <person name="Anantharaman K."/>
            <person name="Probst A."/>
            <person name="Burstein D."/>
            <person name="Thomas B.C."/>
            <person name="Banfield J.F."/>
        </authorList>
    </citation>
    <scope>NUCLEOTIDE SEQUENCE [LARGE SCALE GENOMIC DNA]</scope>
    <source>
        <strain evidence="1">HGW-Actinobacteria-3</strain>
    </source>
</reference>
<dbReference type="Proteomes" id="UP000233654">
    <property type="component" value="Unassembled WGS sequence"/>
</dbReference>
<comment type="caution">
    <text evidence="1">The sequence shown here is derived from an EMBL/GenBank/DDBJ whole genome shotgun (WGS) entry which is preliminary data.</text>
</comment>
<organism evidence="1 2">
    <name type="scientific">Candidatus Anoxymicrobium japonicum</name>
    <dbReference type="NCBI Taxonomy" id="2013648"/>
    <lineage>
        <taxon>Bacteria</taxon>
        <taxon>Bacillati</taxon>
        <taxon>Actinomycetota</taxon>
        <taxon>Candidatus Geothermincolia</taxon>
        <taxon>Candidatus Geothermincolales</taxon>
        <taxon>Candidatus Anoxymicrobiaceae</taxon>
        <taxon>Candidatus Anoxymicrobium</taxon>
    </lineage>
</organism>
<proteinExistence type="predicted"/>